<comment type="similarity">
    <text evidence="8">Belongs to the LRRC3 family.</text>
</comment>
<evidence type="ECO:0000256" key="8">
    <source>
        <dbReference type="ARBA" id="ARBA00049658"/>
    </source>
</evidence>
<dbReference type="STRING" id="8355.A0A1L8EKR3"/>
<dbReference type="InterPro" id="IPR032675">
    <property type="entry name" value="LRR_dom_sf"/>
</dbReference>
<dbReference type="GO" id="GO:0005886">
    <property type="term" value="C:plasma membrane"/>
    <property type="evidence" value="ECO:0007669"/>
    <property type="project" value="TreeGrafter"/>
</dbReference>
<evidence type="ECO:0000313" key="13">
    <source>
        <dbReference type="RefSeq" id="XP_041434763.1"/>
    </source>
</evidence>
<evidence type="ECO:0000256" key="4">
    <source>
        <dbReference type="ARBA" id="ARBA00022729"/>
    </source>
</evidence>
<protein>
    <submittedName>
        <fullName evidence="12 13">Leucine-rich repeat-containing protein 3B</fullName>
    </submittedName>
</protein>
<dbReference type="InterPro" id="IPR001611">
    <property type="entry name" value="Leu-rich_rpt"/>
</dbReference>
<proteinExistence type="inferred from homology"/>
<keyword evidence="2" id="KW-0433">Leucine-rich repeat</keyword>
<dbReference type="PaxDb" id="8355-A0A1L8EKR3"/>
<keyword evidence="6 9" id="KW-1133">Transmembrane helix</keyword>
<dbReference type="Bgee" id="108702486">
    <property type="expression patterns" value="Expressed in internal ear and 5 other cell types or tissues"/>
</dbReference>
<evidence type="ECO:0000256" key="5">
    <source>
        <dbReference type="ARBA" id="ARBA00022737"/>
    </source>
</evidence>
<dbReference type="Gene3D" id="3.80.10.10">
    <property type="entry name" value="Ribonuclease Inhibitor"/>
    <property type="match status" value="1"/>
</dbReference>
<dbReference type="AlphaFoldDB" id="A0A1L8EKR3"/>
<dbReference type="Proteomes" id="UP000186698">
    <property type="component" value="Chromosome 9_10S"/>
</dbReference>
<keyword evidence="4 10" id="KW-0732">Signal</keyword>
<feature type="transmembrane region" description="Helical" evidence="9">
    <location>
        <begin position="205"/>
        <end position="226"/>
    </location>
</feature>
<evidence type="ECO:0000256" key="9">
    <source>
        <dbReference type="SAM" id="Phobius"/>
    </source>
</evidence>
<dbReference type="InterPro" id="IPR050541">
    <property type="entry name" value="LRR_TM_domain-containing"/>
</dbReference>
<dbReference type="PANTHER" id="PTHR24369">
    <property type="entry name" value="ANTIGEN BSP, PUTATIVE-RELATED"/>
    <property type="match status" value="1"/>
</dbReference>
<dbReference type="FunFam" id="3.80.10.10:FF:000069">
    <property type="entry name" value="leucine-rich repeat-containing protein 3B"/>
    <property type="match status" value="1"/>
</dbReference>
<comment type="subcellular location">
    <subcellularLocation>
        <location evidence="1">Membrane</location>
        <topology evidence="1">Single-pass membrane protein</topology>
    </subcellularLocation>
</comment>
<evidence type="ECO:0000256" key="3">
    <source>
        <dbReference type="ARBA" id="ARBA00022692"/>
    </source>
</evidence>
<organism evidence="12">
    <name type="scientific">Xenopus laevis</name>
    <name type="common">African clawed frog</name>
    <dbReference type="NCBI Taxonomy" id="8355"/>
    <lineage>
        <taxon>Eukaryota</taxon>
        <taxon>Metazoa</taxon>
        <taxon>Chordata</taxon>
        <taxon>Craniata</taxon>
        <taxon>Vertebrata</taxon>
        <taxon>Euteleostomi</taxon>
        <taxon>Amphibia</taxon>
        <taxon>Batrachia</taxon>
        <taxon>Anura</taxon>
        <taxon>Pipoidea</taxon>
        <taxon>Pipidae</taxon>
        <taxon>Xenopodinae</taxon>
        <taxon>Xenopus</taxon>
        <taxon>Xenopus</taxon>
    </lineage>
</organism>
<evidence type="ECO:0000313" key="11">
    <source>
        <dbReference type="Proteomes" id="UP000186698"/>
    </source>
</evidence>
<dbReference type="SUPFAM" id="SSF52058">
    <property type="entry name" value="L domain-like"/>
    <property type="match status" value="1"/>
</dbReference>
<keyword evidence="11" id="KW-1185">Reference proteome</keyword>
<dbReference type="Pfam" id="PF13855">
    <property type="entry name" value="LRR_8"/>
    <property type="match status" value="1"/>
</dbReference>
<dbReference type="PANTHER" id="PTHR24369:SF217">
    <property type="entry name" value="LEUCINE-RICH REPEAT-CONTAINING PROTEIN 3B-LIKE"/>
    <property type="match status" value="1"/>
</dbReference>
<keyword evidence="7 9" id="KW-0472">Membrane</keyword>
<dbReference type="SMART" id="SM00369">
    <property type="entry name" value="LRR_TYP"/>
    <property type="match status" value="3"/>
</dbReference>
<dbReference type="KEGG" id="xla:108702486"/>
<feature type="signal peptide" evidence="10">
    <location>
        <begin position="1"/>
        <end position="33"/>
    </location>
</feature>
<feature type="chain" id="PRO_5044562224" evidence="10">
    <location>
        <begin position="34"/>
        <end position="260"/>
    </location>
</feature>
<keyword evidence="5" id="KW-0677">Repeat</keyword>
<dbReference type="GeneID" id="108702486"/>
<dbReference type="OrthoDB" id="1416801at2759"/>
<dbReference type="RefSeq" id="XP_018093460.1">
    <property type="nucleotide sequence ID" value="XM_018237971.2"/>
</dbReference>
<accession>A0A1L8EKR3</accession>
<dbReference type="Pfam" id="PF00560">
    <property type="entry name" value="LRR_1"/>
    <property type="match status" value="1"/>
</dbReference>
<evidence type="ECO:0000256" key="1">
    <source>
        <dbReference type="ARBA" id="ARBA00004167"/>
    </source>
</evidence>
<sequence>MPFLDWYLRCSLATWLLLHSFVLMCFCFQPATTFPKGCYPSQEDGYKTLRCSNAQLTEVPKDIPNDTHRLYLDFNQITYLPSDAFHNLPVLIELDLSHNSLGRLDIASLRGLSDHLHSLDLSSNKLVTVSKEVFANLKARTNLSGNPWMCDCELQEMIRLLELEPGSSSGIVCANSILEEHAGKPFLQVVKEVDLCNVYKKTTDVAMLVTMFGWFAMVISYLVYYVRQNQEDARRHLEYLKSLPSKQRHSEEPSTLSTVV</sequence>
<evidence type="ECO:0000256" key="7">
    <source>
        <dbReference type="ARBA" id="ARBA00023136"/>
    </source>
</evidence>
<reference evidence="12" key="1">
    <citation type="submission" date="2022-04" db="UniProtKB">
        <authorList>
            <consortium name="RefSeq"/>
        </authorList>
    </citation>
    <scope>IDENTIFICATION</scope>
    <source>
        <strain evidence="12 13">J_2021</strain>
        <tissue evidence="12 13">Erythrocytes</tissue>
    </source>
</reference>
<evidence type="ECO:0000256" key="10">
    <source>
        <dbReference type="SAM" id="SignalP"/>
    </source>
</evidence>
<name>A0A1L8EKR3_XENLA</name>
<evidence type="ECO:0000313" key="12">
    <source>
        <dbReference type="RefSeq" id="XP_018093460.1"/>
    </source>
</evidence>
<evidence type="ECO:0000256" key="2">
    <source>
        <dbReference type="ARBA" id="ARBA00022614"/>
    </source>
</evidence>
<dbReference type="RefSeq" id="XP_041434763.1">
    <property type="nucleotide sequence ID" value="XM_041578829.1"/>
</dbReference>
<dbReference type="CTD" id="108702486"/>
<keyword evidence="3 9" id="KW-0812">Transmembrane</keyword>
<evidence type="ECO:0000256" key="6">
    <source>
        <dbReference type="ARBA" id="ARBA00022989"/>
    </source>
</evidence>
<gene>
    <name evidence="12 13" type="primary">LOC108702486</name>
</gene>
<dbReference type="InterPro" id="IPR003591">
    <property type="entry name" value="Leu-rich_rpt_typical-subtyp"/>
</dbReference>
<dbReference type="OMA" id="TFCFHSA"/>